<feature type="compositionally biased region" description="Basic and acidic residues" evidence="1">
    <location>
        <begin position="126"/>
        <end position="140"/>
    </location>
</feature>
<name>A0AAD8H9A0_9APIA</name>
<reference evidence="2" key="1">
    <citation type="submission" date="2023-02" db="EMBL/GenBank/DDBJ databases">
        <title>Genome of toxic invasive species Heracleum sosnowskyi carries increased number of genes despite the absence of recent whole-genome duplications.</title>
        <authorList>
            <person name="Schelkunov M."/>
            <person name="Shtratnikova V."/>
            <person name="Makarenko M."/>
            <person name="Klepikova A."/>
            <person name="Omelchenko D."/>
            <person name="Novikova G."/>
            <person name="Obukhova E."/>
            <person name="Bogdanov V."/>
            <person name="Penin A."/>
            <person name="Logacheva M."/>
        </authorList>
    </citation>
    <scope>NUCLEOTIDE SEQUENCE</scope>
    <source>
        <strain evidence="2">Hsosn_3</strain>
        <tissue evidence="2">Leaf</tissue>
    </source>
</reference>
<dbReference type="EMBL" id="JAUIZM010000010">
    <property type="protein sequence ID" value="KAK1362114.1"/>
    <property type="molecule type" value="Genomic_DNA"/>
</dbReference>
<comment type="caution">
    <text evidence="2">The sequence shown here is derived from an EMBL/GenBank/DDBJ whole genome shotgun (WGS) entry which is preliminary data.</text>
</comment>
<sequence length="147" mass="15946">MKQRIKKVVGTDASGSSITGHMSVVKKENGEKPDSTYTTSDGILHLPYESISSVLVPPAADRASVRASDSKMKIKDDHYKLGTAVRVIGKTSVGLRKSACTERGSSSGSDRVSDSDTNSFSSTDSETERKREEMRGRREQILAQPKP</sequence>
<dbReference type="AlphaFoldDB" id="A0AAD8H9A0"/>
<proteinExistence type="predicted"/>
<feature type="compositionally biased region" description="Low complexity" evidence="1">
    <location>
        <begin position="103"/>
        <end position="124"/>
    </location>
</feature>
<organism evidence="2 3">
    <name type="scientific">Heracleum sosnowskyi</name>
    <dbReference type="NCBI Taxonomy" id="360622"/>
    <lineage>
        <taxon>Eukaryota</taxon>
        <taxon>Viridiplantae</taxon>
        <taxon>Streptophyta</taxon>
        <taxon>Embryophyta</taxon>
        <taxon>Tracheophyta</taxon>
        <taxon>Spermatophyta</taxon>
        <taxon>Magnoliopsida</taxon>
        <taxon>eudicotyledons</taxon>
        <taxon>Gunneridae</taxon>
        <taxon>Pentapetalae</taxon>
        <taxon>asterids</taxon>
        <taxon>campanulids</taxon>
        <taxon>Apiales</taxon>
        <taxon>Apiaceae</taxon>
        <taxon>Apioideae</taxon>
        <taxon>apioid superclade</taxon>
        <taxon>Tordylieae</taxon>
        <taxon>Tordyliinae</taxon>
        <taxon>Heracleum</taxon>
    </lineage>
</organism>
<gene>
    <name evidence="2" type="ORF">POM88_046588</name>
</gene>
<keyword evidence="3" id="KW-1185">Reference proteome</keyword>
<dbReference type="Proteomes" id="UP001237642">
    <property type="component" value="Unassembled WGS sequence"/>
</dbReference>
<feature type="region of interest" description="Disordered" evidence="1">
    <location>
        <begin position="92"/>
        <end position="147"/>
    </location>
</feature>
<evidence type="ECO:0000313" key="3">
    <source>
        <dbReference type="Proteomes" id="UP001237642"/>
    </source>
</evidence>
<reference evidence="2" key="2">
    <citation type="submission" date="2023-05" db="EMBL/GenBank/DDBJ databases">
        <authorList>
            <person name="Schelkunov M.I."/>
        </authorList>
    </citation>
    <scope>NUCLEOTIDE SEQUENCE</scope>
    <source>
        <strain evidence="2">Hsosn_3</strain>
        <tissue evidence="2">Leaf</tissue>
    </source>
</reference>
<accession>A0AAD8H9A0</accession>
<protein>
    <submittedName>
        <fullName evidence="2">Uncharacterized protein</fullName>
    </submittedName>
</protein>
<feature type="region of interest" description="Disordered" evidence="1">
    <location>
        <begin position="1"/>
        <end position="20"/>
    </location>
</feature>
<evidence type="ECO:0000313" key="2">
    <source>
        <dbReference type="EMBL" id="KAK1362114.1"/>
    </source>
</evidence>
<evidence type="ECO:0000256" key="1">
    <source>
        <dbReference type="SAM" id="MobiDB-lite"/>
    </source>
</evidence>